<evidence type="ECO:0000313" key="18">
    <source>
        <dbReference type="EMBL" id="SCM67434.1"/>
    </source>
</evidence>
<comment type="catalytic activity">
    <reaction evidence="1">
        <text>ATP + protein L-histidine = ADP + protein N-phospho-L-histidine.</text>
        <dbReference type="EC" id="2.7.13.3"/>
    </reaction>
</comment>
<evidence type="ECO:0000256" key="1">
    <source>
        <dbReference type="ARBA" id="ARBA00000085"/>
    </source>
</evidence>
<dbReference type="InterPro" id="IPR033463">
    <property type="entry name" value="sCache_3"/>
</dbReference>
<dbReference type="InterPro" id="IPR036890">
    <property type="entry name" value="HATPase_C_sf"/>
</dbReference>
<dbReference type="Gene3D" id="1.10.287.130">
    <property type="match status" value="1"/>
</dbReference>
<dbReference type="Pfam" id="PF17202">
    <property type="entry name" value="sCache_3_3"/>
    <property type="match status" value="1"/>
</dbReference>
<dbReference type="Pfam" id="PF00512">
    <property type="entry name" value="HisKA"/>
    <property type="match status" value="1"/>
</dbReference>
<evidence type="ECO:0000256" key="3">
    <source>
        <dbReference type="ARBA" id="ARBA00012438"/>
    </source>
</evidence>
<protein>
    <recommendedName>
        <fullName evidence="3">histidine kinase</fullName>
        <ecNumber evidence="3">2.7.13.3</ecNumber>
    </recommendedName>
</protein>
<dbReference type="Gene3D" id="6.10.340.10">
    <property type="match status" value="1"/>
</dbReference>
<dbReference type="PROSITE" id="PS50109">
    <property type="entry name" value="HIS_KIN"/>
    <property type="match status" value="1"/>
</dbReference>
<evidence type="ECO:0000256" key="7">
    <source>
        <dbReference type="ARBA" id="ARBA00022692"/>
    </source>
</evidence>
<dbReference type="InterPro" id="IPR003661">
    <property type="entry name" value="HisK_dim/P_dom"/>
</dbReference>
<evidence type="ECO:0000256" key="15">
    <source>
        <dbReference type="SAM" id="Phobius"/>
    </source>
</evidence>
<keyword evidence="19" id="KW-1185">Reference proteome</keyword>
<dbReference type="EC" id="2.7.13.3" evidence="3"/>
<comment type="subcellular location">
    <subcellularLocation>
        <location evidence="2">Cell membrane</location>
        <topology evidence="2">Multi-pass membrane protein</topology>
    </subcellularLocation>
</comment>
<dbReference type="InterPro" id="IPR003660">
    <property type="entry name" value="HAMP_dom"/>
</dbReference>
<keyword evidence="12" id="KW-0902">Two-component regulatory system</keyword>
<keyword evidence="11 15" id="KW-1133">Transmembrane helix</keyword>
<name>A0A1M4N078_9RHOB</name>
<dbReference type="CDD" id="cd06225">
    <property type="entry name" value="HAMP"/>
    <property type="match status" value="1"/>
</dbReference>
<evidence type="ECO:0000256" key="12">
    <source>
        <dbReference type="ARBA" id="ARBA00023012"/>
    </source>
</evidence>
<feature type="coiled-coil region" evidence="14">
    <location>
        <begin position="387"/>
        <end position="425"/>
    </location>
</feature>
<dbReference type="SUPFAM" id="SSF47384">
    <property type="entry name" value="Homodimeric domain of signal transducing histidine kinase"/>
    <property type="match status" value="1"/>
</dbReference>
<evidence type="ECO:0000259" key="17">
    <source>
        <dbReference type="PROSITE" id="PS50885"/>
    </source>
</evidence>
<dbReference type="InterPro" id="IPR004358">
    <property type="entry name" value="Sig_transdc_His_kin-like_C"/>
</dbReference>
<dbReference type="PANTHER" id="PTHR43065:SF10">
    <property type="entry name" value="PEROXIDE STRESS-ACTIVATED HISTIDINE KINASE MAK3"/>
    <property type="match status" value="1"/>
</dbReference>
<dbReference type="Gene3D" id="3.30.565.10">
    <property type="entry name" value="Histidine kinase-like ATPase, C-terminal domain"/>
    <property type="match status" value="1"/>
</dbReference>
<dbReference type="EMBL" id="FMJB01000046">
    <property type="protein sequence ID" value="SCM67434.1"/>
    <property type="molecule type" value="Genomic_DNA"/>
</dbReference>
<reference evidence="19" key="1">
    <citation type="submission" date="2016-09" db="EMBL/GenBank/DDBJ databases">
        <authorList>
            <person name="Wibberg D."/>
        </authorList>
    </citation>
    <scope>NUCLEOTIDE SEQUENCE [LARGE SCALE GENOMIC DNA]</scope>
</reference>
<evidence type="ECO:0000256" key="13">
    <source>
        <dbReference type="ARBA" id="ARBA00023136"/>
    </source>
</evidence>
<dbReference type="SUPFAM" id="SSF55874">
    <property type="entry name" value="ATPase domain of HSP90 chaperone/DNA topoisomerase II/histidine kinase"/>
    <property type="match status" value="1"/>
</dbReference>
<dbReference type="InterPro" id="IPR003594">
    <property type="entry name" value="HATPase_dom"/>
</dbReference>
<dbReference type="SMART" id="SM00304">
    <property type="entry name" value="HAMP"/>
    <property type="match status" value="1"/>
</dbReference>
<feature type="domain" description="Histidine kinase" evidence="16">
    <location>
        <begin position="448"/>
        <end position="662"/>
    </location>
</feature>
<dbReference type="InterPro" id="IPR005467">
    <property type="entry name" value="His_kinase_dom"/>
</dbReference>
<dbReference type="InterPro" id="IPR029151">
    <property type="entry name" value="Sensor-like_sf"/>
</dbReference>
<dbReference type="SMART" id="SM00387">
    <property type="entry name" value="HATPase_c"/>
    <property type="match status" value="1"/>
</dbReference>
<dbReference type="Pfam" id="PF00672">
    <property type="entry name" value="HAMP"/>
    <property type="match status" value="1"/>
</dbReference>
<dbReference type="Proteomes" id="UP000184085">
    <property type="component" value="Unassembled WGS sequence"/>
</dbReference>
<keyword evidence="7 15" id="KW-0812">Transmembrane</keyword>
<dbReference type="PRINTS" id="PR00344">
    <property type="entry name" value="BCTRLSENSOR"/>
</dbReference>
<evidence type="ECO:0000256" key="14">
    <source>
        <dbReference type="SAM" id="Coils"/>
    </source>
</evidence>
<dbReference type="GO" id="GO:0005886">
    <property type="term" value="C:plasma membrane"/>
    <property type="evidence" value="ECO:0007669"/>
    <property type="project" value="UniProtKB-SubCell"/>
</dbReference>
<dbReference type="SUPFAM" id="SSF103190">
    <property type="entry name" value="Sensory domain-like"/>
    <property type="match status" value="1"/>
</dbReference>
<dbReference type="GO" id="GO:0005524">
    <property type="term" value="F:ATP binding"/>
    <property type="evidence" value="ECO:0007669"/>
    <property type="project" value="UniProtKB-KW"/>
</dbReference>
<proteinExistence type="predicted"/>
<keyword evidence="5" id="KW-0597">Phosphoprotein</keyword>
<evidence type="ECO:0000256" key="2">
    <source>
        <dbReference type="ARBA" id="ARBA00004651"/>
    </source>
</evidence>
<sequence length="666" mass="73108">MSDRLTTPVSLRNTVRARLLVIALLPILILLPLLLVTAVKSWSDRLNEVLIAKVSGELTVARQHLEGLVEDRSAAIDALGRSALFRDQARTDMADFLERQRRQMGLDFLYYVTPRAYVIMAGGSGGVADPRNWPVVNAALNGRSGAAIDVFAESDLASLSPDLAARARIELLPTQGAVPSDRAVESRGMVVHAAAPAPGGALVGGVLLNRNLGFIDDINDLVYPEGSLTGGTDGTATLFLDDVRVSTNVRLFEGQRALGTRVSAEVRDRVLQTGDVWTARAFVVNDWYISAYEPIRDSFNRRIGMLYVGFLEEPFRQAEQRTQMVIWFSFLAVIAVTVPVLLFFARSIFVPLERMNHAIARVEGGDLSARSEISGRDDEIARLAAHLDSLLDQIQERDRRLRNWAEELETRVTERTADLQEVNRQLEITTRQLILSEKLAALGEITAGVAHEINNPLAVIQGNLDVIQDLMGESALEYRTEFKLIQEQIQAISILVTKLLSFSRPEEFDLPEEGLCPDRVIEATVPLVQHTLSNTNVSLHLDLSAKGEVVMNETELQQVIVNLITNGVQAMPDGGQITVRSHRDDGWARPMVVIEVCDTGSGMAEEVRAKVFDPFFSTKGAKGTGLGLSITRDILRRAGGSISVSSEAGKGACFTIRLPVKQPMVY</sequence>
<keyword evidence="14" id="KW-0175">Coiled coil</keyword>
<evidence type="ECO:0000256" key="5">
    <source>
        <dbReference type="ARBA" id="ARBA00022553"/>
    </source>
</evidence>
<feature type="transmembrane region" description="Helical" evidence="15">
    <location>
        <begin position="324"/>
        <end position="345"/>
    </location>
</feature>
<evidence type="ECO:0000256" key="4">
    <source>
        <dbReference type="ARBA" id="ARBA00022475"/>
    </source>
</evidence>
<dbReference type="SMART" id="SM00388">
    <property type="entry name" value="HisKA"/>
    <property type="match status" value="1"/>
</dbReference>
<accession>A0A1M4N078</accession>
<dbReference type="AlphaFoldDB" id="A0A1M4N078"/>
<evidence type="ECO:0000256" key="11">
    <source>
        <dbReference type="ARBA" id="ARBA00022989"/>
    </source>
</evidence>
<organism evidence="18 19">
    <name type="scientific">Donghicola eburneus</name>
    <dbReference type="NCBI Taxonomy" id="393278"/>
    <lineage>
        <taxon>Bacteria</taxon>
        <taxon>Pseudomonadati</taxon>
        <taxon>Pseudomonadota</taxon>
        <taxon>Alphaproteobacteria</taxon>
        <taxon>Rhodobacterales</taxon>
        <taxon>Roseobacteraceae</taxon>
        <taxon>Donghicola</taxon>
    </lineage>
</organism>
<dbReference type="RefSeq" id="WP_072706067.1">
    <property type="nucleotide sequence ID" value="NZ_FMJB01000046.1"/>
</dbReference>
<keyword evidence="13 15" id="KW-0472">Membrane</keyword>
<evidence type="ECO:0000256" key="6">
    <source>
        <dbReference type="ARBA" id="ARBA00022679"/>
    </source>
</evidence>
<feature type="domain" description="HAMP" evidence="17">
    <location>
        <begin position="346"/>
        <end position="399"/>
    </location>
</feature>
<dbReference type="SUPFAM" id="SSF158472">
    <property type="entry name" value="HAMP domain-like"/>
    <property type="match status" value="1"/>
</dbReference>
<keyword evidence="8" id="KW-0547">Nucleotide-binding</keyword>
<keyword evidence="6" id="KW-0808">Transferase</keyword>
<evidence type="ECO:0000259" key="16">
    <source>
        <dbReference type="PROSITE" id="PS50109"/>
    </source>
</evidence>
<dbReference type="CDD" id="cd00082">
    <property type="entry name" value="HisKA"/>
    <property type="match status" value="1"/>
</dbReference>
<evidence type="ECO:0000256" key="8">
    <source>
        <dbReference type="ARBA" id="ARBA00022741"/>
    </source>
</evidence>
<dbReference type="PROSITE" id="PS50885">
    <property type="entry name" value="HAMP"/>
    <property type="match status" value="1"/>
</dbReference>
<evidence type="ECO:0000256" key="10">
    <source>
        <dbReference type="ARBA" id="ARBA00022840"/>
    </source>
</evidence>
<evidence type="ECO:0000313" key="19">
    <source>
        <dbReference type="Proteomes" id="UP000184085"/>
    </source>
</evidence>
<evidence type="ECO:0000256" key="9">
    <source>
        <dbReference type="ARBA" id="ARBA00022777"/>
    </source>
</evidence>
<keyword evidence="10" id="KW-0067">ATP-binding</keyword>
<gene>
    <name evidence="18" type="ORF">KARMA_1632</name>
</gene>
<keyword evidence="4" id="KW-1003">Cell membrane</keyword>
<dbReference type="InterPro" id="IPR036097">
    <property type="entry name" value="HisK_dim/P_sf"/>
</dbReference>
<dbReference type="Pfam" id="PF02518">
    <property type="entry name" value="HATPase_c"/>
    <property type="match status" value="1"/>
</dbReference>
<dbReference type="GO" id="GO:0000155">
    <property type="term" value="F:phosphorelay sensor kinase activity"/>
    <property type="evidence" value="ECO:0007669"/>
    <property type="project" value="InterPro"/>
</dbReference>
<dbReference type="PANTHER" id="PTHR43065">
    <property type="entry name" value="SENSOR HISTIDINE KINASE"/>
    <property type="match status" value="1"/>
</dbReference>
<keyword evidence="9 18" id="KW-0418">Kinase</keyword>